<accession>A0ABU9NCG8</accession>
<dbReference type="RefSeq" id="WP_342696841.1">
    <property type="nucleotide sequence ID" value="NZ_JBCGDO010000022.1"/>
</dbReference>
<evidence type="ECO:0000313" key="2">
    <source>
        <dbReference type="Proteomes" id="UP001460072"/>
    </source>
</evidence>
<dbReference type="Proteomes" id="UP001460072">
    <property type="component" value="Unassembled WGS sequence"/>
</dbReference>
<keyword evidence="2" id="KW-1185">Reference proteome</keyword>
<evidence type="ECO:0000313" key="1">
    <source>
        <dbReference type="EMBL" id="MEM0543663.1"/>
    </source>
</evidence>
<organism evidence="1 2">
    <name type="scientific">Flavobacterium aureirubrum</name>
    <dbReference type="NCBI Taxonomy" id="3133147"/>
    <lineage>
        <taxon>Bacteria</taxon>
        <taxon>Pseudomonadati</taxon>
        <taxon>Bacteroidota</taxon>
        <taxon>Flavobacteriia</taxon>
        <taxon>Flavobacteriales</taxon>
        <taxon>Flavobacteriaceae</taxon>
        <taxon>Flavobacterium</taxon>
    </lineage>
</organism>
<reference evidence="1 2" key="1">
    <citation type="submission" date="2024-03" db="EMBL/GenBank/DDBJ databases">
        <title>Two novel species of the genus Flavobacterium exhibiting potentially degradation of complex polysaccharides.</title>
        <authorList>
            <person name="Lian X."/>
        </authorList>
    </citation>
    <scope>NUCLEOTIDE SEQUENCE [LARGE SCALE GENOMIC DNA]</scope>
    <source>
        <strain evidence="2">j3</strain>
    </source>
</reference>
<name>A0ABU9NCG8_9FLAO</name>
<dbReference type="EMBL" id="JBCGDO010000022">
    <property type="protein sequence ID" value="MEM0543663.1"/>
    <property type="molecule type" value="Genomic_DNA"/>
</dbReference>
<protein>
    <submittedName>
        <fullName evidence="1">Uncharacterized protein</fullName>
    </submittedName>
</protein>
<proteinExistence type="predicted"/>
<comment type="caution">
    <text evidence="1">The sequence shown here is derived from an EMBL/GenBank/DDBJ whole genome shotgun (WGS) entry which is preliminary data.</text>
</comment>
<sequence>MKANSYVLLLIVLVTTASFSQSINDYKYVIVPAKFDFLKEKDQFRLSTNTKLMLQKYGFTSYLSTDDIPVEIRNNSCSYATAFIEENNNMFVTKIKIVLKDCQQRILFETEFGTSRIKKLAPAYTEALRMASKSFDSLHYKYNGSSNTTVVADIPVSKQAPKNATSTTATLISDTETFYFAQPTATGFQVIDNEPKVIMKLYNTSQKNVFQAVKGTINGTVLAKDGQWFFEYYENDTLVSERINLKF</sequence>
<gene>
    <name evidence="1" type="ORF">WFZ85_13655</name>
</gene>